<proteinExistence type="predicted"/>
<gene>
    <name evidence="2" type="ORF">PGLA2088_LOCUS28384</name>
</gene>
<feature type="transmembrane region" description="Helical" evidence="1">
    <location>
        <begin position="22"/>
        <end position="41"/>
    </location>
</feature>
<feature type="non-terminal residue" evidence="2">
    <location>
        <position position="383"/>
    </location>
</feature>
<organism evidence="2 3">
    <name type="scientific">Polarella glacialis</name>
    <name type="common">Dinoflagellate</name>
    <dbReference type="NCBI Taxonomy" id="89957"/>
    <lineage>
        <taxon>Eukaryota</taxon>
        <taxon>Sar</taxon>
        <taxon>Alveolata</taxon>
        <taxon>Dinophyceae</taxon>
        <taxon>Suessiales</taxon>
        <taxon>Suessiaceae</taxon>
        <taxon>Polarella</taxon>
    </lineage>
</organism>
<evidence type="ECO:0000313" key="3">
    <source>
        <dbReference type="Proteomes" id="UP000626109"/>
    </source>
</evidence>
<evidence type="ECO:0000256" key="1">
    <source>
        <dbReference type="SAM" id="Phobius"/>
    </source>
</evidence>
<sequence>EQAGLWPWSWLWCVICHAIRRWALLIPLVGFWIYVFLGVLMDDVPLPNLTRSGFIYLWFVGMRQSCARPRHLVPSLFFMHQAAYLRNSPCHNTAIFESCWLVEVAVFALFAALRTRPARVPRAAALLWLLALVGVARHKQEVATRRGVSSFPEEERAAAYRVNGHSILALLPYGLATVAMLGLLPSKAALVPPLCGSSRRRLLVLVGLLGIVASITAAGLWSSGPAKQWRERLELPVEFNLDYVADQLIPLPLVFGVLLLFKVCEAADNNNKADAPSSSGSPQRSVGWSLLSLLGRLAPGMNLANLFVLQLHRGFDAGGYGSDSFQRRALEASWSHVLGLLLSLLVTSAAVSLAVFLVVEAPCTALIREPVARETARRQQEQQ</sequence>
<keyword evidence="1" id="KW-0812">Transmembrane</keyword>
<evidence type="ECO:0000313" key="2">
    <source>
        <dbReference type="EMBL" id="CAE8693452.1"/>
    </source>
</evidence>
<name>A0A813K5Y0_POLGL</name>
<keyword evidence="1" id="KW-1133">Transmembrane helix</keyword>
<keyword evidence="1" id="KW-0472">Membrane</keyword>
<feature type="transmembrane region" description="Helical" evidence="1">
    <location>
        <begin position="337"/>
        <end position="359"/>
    </location>
</feature>
<feature type="transmembrane region" description="Helical" evidence="1">
    <location>
        <begin position="170"/>
        <end position="190"/>
    </location>
</feature>
<feature type="transmembrane region" description="Helical" evidence="1">
    <location>
        <begin position="202"/>
        <end position="223"/>
    </location>
</feature>
<dbReference type="AlphaFoldDB" id="A0A813K5Y0"/>
<dbReference type="Proteomes" id="UP000626109">
    <property type="component" value="Unassembled WGS sequence"/>
</dbReference>
<protein>
    <submittedName>
        <fullName evidence="2">Uncharacterized protein</fullName>
    </submittedName>
</protein>
<dbReference type="EMBL" id="CAJNNW010027859">
    <property type="protein sequence ID" value="CAE8693452.1"/>
    <property type="molecule type" value="Genomic_DNA"/>
</dbReference>
<accession>A0A813K5Y0</accession>
<reference evidence="2" key="1">
    <citation type="submission" date="2021-02" db="EMBL/GenBank/DDBJ databases">
        <authorList>
            <person name="Dougan E. K."/>
            <person name="Rhodes N."/>
            <person name="Thang M."/>
            <person name="Chan C."/>
        </authorList>
    </citation>
    <scope>NUCLEOTIDE SEQUENCE</scope>
</reference>
<comment type="caution">
    <text evidence="2">The sequence shown here is derived from an EMBL/GenBank/DDBJ whole genome shotgun (WGS) entry which is preliminary data.</text>
</comment>
<feature type="transmembrane region" description="Helical" evidence="1">
    <location>
        <begin position="94"/>
        <end position="113"/>
    </location>
</feature>